<dbReference type="Pfam" id="PF00348">
    <property type="entry name" value="polyprenyl_synt"/>
    <property type="match status" value="1"/>
</dbReference>
<sequence>MCTRPPLCLKKQWFLVVDDIFDVTKSSKELGKTDGKDLVADKVTCPKLIGMEKSRDFANMLNNEAQEQLSGFDREKVAPLLCVITLLIGKTDLLICKISATTFIRD</sequence>
<evidence type="ECO:0000313" key="5">
    <source>
        <dbReference type="EMBL" id="KAK2658831.1"/>
    </source>
</evidence>
<dbReference type="GO" id="GO:0008299">
    <property type="term" value="P:isoprenoid biosynthetic process"/>
    <property type="evidence" value="ECO:0007669"/>
    <property type="project" value="InterPro"/>
</dbReference>
<dbReference type="InterPro" id="IPR008949">
    <property type="entry name" value="Isoprenoid_synthase_dom_sf"/>
</dbReference>
<dbReference type="GO" id="GO:0046872">
    <property type="term" value="F:metal ion binding"/>
    <property type="evidence" value="ECO:0007669"/>
    <property type="project" value="UniProtKB-KW"/>
</dbReference>
<proteinExistence type="inferred from homology"/>
<dbReference type="EMBL" id="JANJYI010000002">
    <property type="protein sequence ID" value="KAK2658831.1"/>
    <property type="molecule type" value="Genomic_DNA"/>
</dbReference>
<organism evidence="5 6">
    <name type="scientific">Dipteronia dyeriana</name>
    <dbReference type="NCBI Taxonomy" id="168575"/>
    <lineage>
        <taxon>Eukaryota</taxon>
        <taxon>Viridiplantae</taxon>
        <taxon>Streptophyta</taxon>
        <taxon>Embryophyta</taxon>
        <taxon>Tracheophyta</taxon>
        <taxon>Spermatophyta</taxon>
        <taxon>Magnoliopsida</taxon>
        <taxon>eudicotyledons</taxon>
        <taxon>Gunneridae</taxon>
        <taxon>Pentapetalae</taxon>
        <taxon>rosids</taxon>
        <taxon>malvids</taxon>
        <taxon>Sapindales</taxon>
        <taxon>Sapindaceae</taxon>
        <taxon>Hippocastanoideae</taxon>
        <taxon>Acereae</taxon>
        <taxon>Dipteronia</taxon>
    </lineage>
</organism>
<keyword evidence="6" id="KW-1185">Reference proteome</keyword>
<protein>
    <submittedName>
        <fullName evidence="5">Uncharacterized protein</fullName>
    </submittedName>
</protein>
<dbReference type="InterPro" id="IPR000092">
    <property type="entry name" value="Polyprenyl_synt"/>
</dbReference>
<evidence type="ECO:0000256" key="4">
    <source>
        <dbReference type="ARBA" id="ARBA00022842"/>
    </source>
</evidence>
<evidence type="ECO:0000313" key="6">
    <source>
        <dbReference type="Proteomes" id="UP001280121"/>
    </source>
</evidence>
<name>A0AAD9XFX9_9ROSI</name>
<dbReference type="PANTHER" id="PTHR43281:SF24">
    <property type="entry name" value="OS07G0580900 PROTEIN"/>
    <property type="match status" value="1"/>
</dbReference>
<comment type="caution">
    <text evidence="5">The sequence shown here is derived from an EMBL/GenBank/DDBJ whole genome shotgun (WGS) entry which is preliminary data.</text>
</comment>
<dbReference type="PANTHER" id="PTHR43281">
    <property type="entry name" value="FARNESYL DIPHOSPHATE SYNTHASE"/>
    <property type="match status" value="1"/>
</dbReference>
<evidence type="ECO:0000256" key="2">
    <source>
        <dbReference type="ARBA" id="ARBA00006706"/>
    </source>
</evidence>
<reference evidence="5" key="1">
    <citation type="journal article" date="2023" name="Plant J.">
        <title>Genome sequences and population genomics provide insights into the demographic history, inbreeding, and mutation load of two 'living fossil' tree species of Dipteronia.</title>
        <authorList>
            <person name="Feng Y."/>
            <person name="Comes H.P."/>
            <person name="Chen J."/>
            <person name="Zhu S."/>
            <person name="Lu R."/>
            <person name="Zhang X."/>
            <person name="Li P."/>
            <person name="Qiu J."/>
            <person name="Olsen K.M."/>
            <person name="Qiu Y."/>
        </authorList>
    </citation>
    <scope>NUCLEOTIDE SEQUENCE</scope>
    <source>
        <strain evidence="5">KIB01</strain>
    </source>
</reference>
<evidence type="ECO:0000256" key="3">
    <source>
        <dbReference type="ARBA" id="ARBA00022723"/>
    </source>
</evidence>
<dbReference type="Gene3D" id="1.10.600.10">
    <property type="entry name" value="Farnesyl Diphosphate Synthase"/>
    <property type="match status" value="1"/>
</dbReference>
<dbReference type="GO" id="GO:0004311">
    <property type="term" value="F:geranylgeranyl diphosphate synthase activity"/>
    <property type="evidence" value="ECO:0007669"/>
    <property type="project" value="TreeGrafter"/>
</dbReference>
<dbReference type="Proteomes" id="UP001280121">
    <property type="component" value="Unassembled WGS sequence"/>
</dbReference>
<comment type="cofactor">
    <cofactor evidence="1">
        <name>Mg(2+)</name>
        <dbReference type="ChEBI" id="CHEBI:18420"/>
    </cofactor>
</comment>
<evidence type="ECO:0000256" key="1">
    <source>
        <dbReference type="ARBA" id="ARBA00001946"/>
    </source>
</evidence>
<dbReference type="SUPFAM" id="SSF48576">
    <property type="entry name" value="Terpenoid synthases"/>
    <property type="match status" value="1"/>
</dbReference>
<dbReference type="AlphaFoldDB" id="A0AAD9XFX9"/>
<keyword evidence="4" id="KW-0460">Magnesium</keyword>
<keyword evidence="3" id="KW-0479">Metal-binding</keyword>
<comment type="similarity">
    <text evidence="2">Belongs to the FPP/GGPP synthase family.</text>
</comment>
<accession>A0AAD9XFX9</accession>
<gene>
    <name evidence="5" type="ORF">Ddye_005364</name>
</gene>